<dbReference type="InterPro" id="IPR014756">
    <property type="entry name" value="Ig_E-set"/>
</dbReference>
<dbReference type="PANTHER" id="PTHR10343">
    <property type="entry name" value="5'-AMP-ACTIVATED PROTEIN KINASE , BETA SUBUNIT"/>
    <property type="match status" value="1"/>
</dbReference>
<dbReference type="PANTHER" id="PTHR10343:SF84">
    <property type="entry name" value="5'-AMP-ACTIVATED PROTEIN KINASE SUBUNIT BETA-1"/>
    <property type="match status" value="1"/>
</dbReference>
<name>A0A8S3ZHA9_9EUPU</name>
<dbReference type="SUPFAM" id="SSF81296">
    <property type="entry name" value="E set domains"/>
    <property type="match status" value="1"/>
</dbReference>
<comment type="function">
    <text evidence="2">Non-catalytic subunit of AMP-activated protein kinase (AMPK), an energy sensor protein kinase that plays a key role in regulating cellular energy metabolism. In response to reduction of intracellular ATP levels, AMPK activates energy-producing pathways and inhibits energy-consuming processes: inhibits protein, carbohydrate and lipid biosynthesis, as well as cell growth and proliferation. AMPK acts via direct phosphorylation of metabolic enzymes, and by longer-term effects via phosphorylation of transcription regulators. Also acts as a regulator of cellular polarity by remodeling the actin cytoskeleton; probably by indirectly activating myosin. Beta non-catalytic subunit acts as a scaffold on which the AMPK complex assembles, via its C-terminus that bridges alpha (PRKAA1 or PRKAA2) and gamma subunits (PRKAG1, PRKAG2 or PRKAG3).</text>
</comment>
<evidence type="ECO:0000256" key="3">
    <source>
        <dbReference type="ARBA" id="ARBA00040010"/>
    </source>
</evidence>
<dbReference type="GO" id="GO:0019901">
    <property type="term" value="F:protein kinase binding"/>
    <property type="evidence" value="ECO:0007669"/>
    <property type="project" value="TreeGrafter"/>
</dbReference>
<evidence type="ECO:0000313" key="6">
    <source>
        <dbReference type="Proteomes" id="UP000678393"/>
    </source>
</evidence>
<dbReference type="Gene3D" id="2.60.40.10">
    <property type="entry name" value="Immunoglobulins"/>
    <property type="match status" value="1"/>
</dbReference>
<organism evidence="5 6">
    <name type="scientific">Candidula unifasciata</name>
    <dbReference type="NCBI Taxonomy" id="100452"/>
    <lineage>
        <taxon>Eukaryota</taxon>
        <taxon>Metazoa</taxon>
        <taxon>Spiralia</taxon>
        <taxon>Lophotrochozoa</taxon>
        <taxon>Mollusca</taxon>
        <taxon>Gastropoda</taxon>
        <taxon>Heterobranchia</taxon>
        <taxon>Euthyneura</taxon>
        <taxon>Panpulmonata</taxon>
        <taxon>Eupulmonata</taxon>
        <taxon>Stylommatophora</taxon>
        <taxon>Helicina</taxon>
        <taxon>Helicoidea</taxon>
        <taxon>Geomitridae</taxon>
        <taxon>Candidula</taxon>
    </lineage>
</organism>
<keyword evidence="6" id="KW-1185">Reference proteome</keyword>
<evidence type="ECO:0000259" key="4">
    <source>
        <dbReference type="Pfam" id="PF16561"/>
    </source>
</evidence>
<dbReference type="OrthoDB" id="531008at2759"/>
<feature type="non-terminal residue" evidence="5">
    <location>
        <position position="84"/>
    </location>
</feature>
<dbReference type="GO" id="GO:0007165">
    <property type="term" value="P:signal transduction"/>
    <property type="evidence" value="ECO:0007669"/>
    <property type="project" value="TreeGrafter"/>
</dbReference>
<evidence type="ECO:0000256" key="1">
    <source>
        <dbReference type="ARBA" id="ARBA00010926"/>
    </source>
</evidence>
<comment type="caution">
    <text evidence="5">The sequence shown here is derived from an EMBL/GenBank/DDBJ whole genome shotgun (WGS) entry which is preliminary data.</text>
</comment>
<accession>A0A8S3ZHA9</accession>
<dbReference type="GO" id="GO:0005634">
    <property type="term" value="C:nucleus"/>
    <property type="evidence" value="ECO:0007669"/>
    <property type="project" value="TreeGrafter"/>
</dbReference>
<dbReference type="GO" id="GO:0005737">
    <property type="term" value="C:cytoplasm"/>
    <property type="evidence" value="ECO:0007669"/>
    <property type="project" value="TreeGrafter"/>
</dbReference>
<dbReference type="InterPro" id="IPR032640">
    <property type="entry name" value="AMPK1_CBM"/>
</dbReference>
<gene>
    <name evidence="5" type="ORF">CUNI_LOCUS13096</name>
</gene>
<sequence>RAFLPPSEAYITIQRANLYPALFCWEGVARHVFIAGSFDNWATKIPLVPSDGTFYMILNLPEGDHYYLYCVNHEWRCCDSQVSL</sequence>
<comment type="similarity">
    <text evidence="1">Belongs to the 5'-AMP-activated protein kinase beta subunit family.</text>
</comment>
<dbReference type="CDD" id="cd02859">
    <property type="entry name" value="E_set_AMPKbeta_like_N"/>
    <property type="match status" value="1"/>
</dbReference>
<dbReference type="Pfam" id="PF16561">
    <property type="entry name" value="AMPK1_CBM"/>
    <property type="match status" value="1"/>
</dbReference>
<protein>
    <recommendedName>
        <fullName evidence="3">5'-AMP-activated protein kinase subunit beta-1</fullName>
    </recommendedName>
</protein>
<dbReference type="InterPro" id="IPR050827">
    <property type="entry name" value="CRP1_MDG1_kinase"/>
</dbReference>
<reference evidence="5" key="1">
    <citation type="submission" date="2021-04" db="EMBL/GenBank/DDBJ databases">
        <authorList>
            <consortium name="Molecular Ecology Group"/>
        </authorList>
    </citation>
    <scope>NUCLEOTIDE SEQUENCE</scope>
</reference>
<proteinExistence type="inferred from homology"/>
<feature type="domain" description="AMP-activated protein kinase glycogen-binding" evidence="4">
    <location>
        <begin position="20"/>
        <end position="81"/>
    </location>
</feature>
<dbReference type="GO" id="GO:0031588">
    <property type="term" value="C:nucleotide-activated protein kinase complex"/>
    <property type="evidence" value="ECO:0007669"/>
    <property type="project" value="TreeGrafter"/>
</dbReference>
<dbReference type="Proteomes" id="UP000678393">
    <property type="component" value="Unassembled WGS sequence"/>
</dbReference>
<evidence type="ECO:0000313" key="5">
    <source>
        <dbReference type="EMBL" id="CAG5127538.1"/>
    </source>
</evidence>
<dbReference type="AlphaFoldDB" id="A0A8S3ZHA9"/>
<dbReference type="EMBL" id="CAJHNH020002717">
    <property type="protein sequence ID" value="CAG5127538.1"/>
    <property type="molecule type" value="Genomic_DNA"/>
</dbReference>
<evidence type="ECO:0000256" key="2">
    <source>
        <dbReference type="ARBA" id="ARBA00025180"/>
    </source>
</evidence>
<dbReference type="InterPro" id="IPR013783">
    <property type="entry name" value="Ig-like_fold"/>
</dbReference>
<feature type="non-terminal residue" evidence="5">
    <location>
        <position position="1"/>
    </location>
</feature>